<protein>
    <submittedName>
        <fullName evidence="2">GLOBIN domain-containing protein</fullName>
    </submittedName>
</protein>
<dbReference type="Proteomes" id="UP000492821">
    <property type="component" value="Unassembled WGS sequence"/>
</dbReference>
<name>A0A7E4UVF9_PANRE</name>
<sequence>MNAMALNDPAPDVPSSSFGGAPNIAPVAEQVATHSRQICRPHKADVQPLIRNIAAQVPGIRYQKIIDTDPIKFFADHPELMSLIFETFCEDAVVAEYFARNGTDPQLREKHCGKLLAALGAMLTALKETGTRKSKGYAELTERALFANVVGGLIGGTVSASFNLEEPPLPILEPLPLSCPPGVNRQFAEILGACMYYKNILGGKLGTGAFK</sequence>
<evidence type="ECO:0000313" key="2">
    <source>
        <dbReference type="WBParaSite" id="Pan_g13254.t1"/>
    </source>
</evidence>
<keyword evidence="1" id="KW-1185">Reference proteome</keyword>
<organism evidence="1 2">
    <name type="scientific">Panagrellus redivivus</name>
    <name type="common">Microworm</name>
    <dbReference type="NCBI Taxonomy" id="6233"/>
    <lineage>
        <taxon>Eukaryota</taxon>
        <taxon>Metazoa</taxon>
        <taxon>Ecdysozoa</taxon>
        <taxon>Nematoda</taxon>
        <taxon>Chromadorea</taxon>
        <taxon>Rhabditida</taxon>
        <taxon>Tylenchina</taxon>
        <taxon>Panagrolaimomorpha</taxon>
        <taxon>Panagrolaimoidea</taxon>
        <taxon>Panagrolaimidae</taxon>
        <taxon>Panagrellus</taxon>
    </lineage>
</organism>
<reference evidence="2" key="2">
    <citation type="submission" date="2020-10" db="UniProtKB">
        <authorList>
            <consortium name="WormBaseParasite"/>
        </authorList>
    </citation>
    <scope>IDENTIFICATION</scope>
</reference>
<evidence type="ECO:0000313" key="1">
    <source>
        <dbReference type="Proteomes" id="UP000492821"/>
    </source>
</evidence>
<dbReference type="AlphaFoldDB" id="A0A7E4UVF9"/>
<accession>A0A7E4UVF9</accession>
<dbReference type="WBParaSite" id="Pan_g13254.t1">
    <property type="protein sequence ID" value="Pan_g13254.t1"/>
    <property type="gene ID" value="Pan_g13254"/>
</dbReference>
<proteinExistence type="predicted"/>
<reference evidence="1" key="1">
    <citation type="journal article" date="2013" name="Genetics">
        <title>The draft genome and transcriptome of Panagrellus redivivus are shaped by the harsh demands of a free-living lifestyle.</title>
        <authorList>
            <person name="Srinivasan J."/>
            <person name="Dillman A.R."/>
            <person name="Macchietto M.G."/>
            <person name="Heikkinen L."/>
            <person name="Lakso M."/>
            <person name="Fracchia K.M."/>
            <person name="Antoshechkin I."/>
            <person name="Mortazavi A."/>
            <person name="Wong G."/>
            <person name="Sternberg P.W."/>
        </authorList>
    </citation>
    <scope>NUCLEOTIDE SEQUENCE [LARGE SCALE GENOMIC DNA]</scope>
    <source>
        <strain evidence="1">MT8872</strain>
    </source>
</reference>